<reference evidence="2" key="1">
    <citation type="submission" date="2023-03" db="EMBL/GenBank/DDBJ databases">
        <title>Massive genome expansion in bonnet fungi (Mycena s.s.) driven by repeated elements and novel gene families across ecological guilds.</title>
        <authorList>
            <consortium name="Lawrence Berkeley National Laboratory"/>
            <person name="Harder C.B."/>
            <person name="Miyauchi S."/>
            <person name="Viragh M."/>
            <person name="Kuo A."/>
            <person name="Thoen E."/>
            <person name="Andreopoulos B."/>
            <person name="Lu D."/>
            <person name="Skrede I."/>
            <person name="Drula E."/>
            <person name="Henrissat B."/>
            <person name="Morin E."/>
            <person name="Kohler A."/>
            <person name="Barry K."/>
            <person name="LaButti K."/>
            <person name="Morin E."/>
            <person name="Salamov A."/>
            <person name="Lipzen A."/>
            <person name="Mereny Z."/>
            <person name="Hegedus B."/>
            <person name="Baldrian P."/>
            <person name="Stursova M."/>
            <person name="Weitz H."/>
            <person name="Taylor A."/>
            <person name="Grigoriev I.V."/>
            <person name="Nagy L.G."/>
            <person name="Martin F."/>
            <person name="Kauserud H."/>
        </authorList>
    </citation>
    <scope>NUCLEOTIDE SEQUENCE</scope>
    <source>
        <strain evidence="2">CBHHK188m</strain>
    </source>
</reference>
<dbReference type="Proteomes" id="UP001215280">
    <property type="component" value="Unassembled WGS sequence"/>
</dbReference>
<dbReference type="AlphaFoldDB" id="A0AAD7P2K5"/>
<keyword evidence="3" id="KW-1185">Reference proteome</keyword>
<sequence>MLHIHTEDDHELTRCNVLACELIPGLVNNSNPGKQLPTWSLAQDQIGKASTVKFGDATSLAQSHEGDIPNLPDLVVVGVVDIGITDCMSQYSIVGTSETVLVVNLKSMGEPLPDDKNGALNAAVVGDHWDVPSCQMSRQVDSVRPHSMQPGDNYDKHT</sequence>
<organism evidence="2 3">
    <name type="scientific">Mycena maculata</name>
    <dbReference type="NCBI Taxonomy" id="230809"/>
    <lineage>
        <taxon>Eukaryota</taxon>
        <taxon>Fungi</taxon>
        <taxon>Dikarya</taxon>
        <taxon>Basidiomycota</taxon>
        <taxon>Agaricomycotina</taxon>
        <taxon>Agaricomycetes</taxon>
        <taxon>Agaricomycetidae</taxon>
        <taxon>Agaricales</taxon>
        <taxon>Marasmiineae</taxon>
        <taxon>Mycenaceae</taxon>
        <taxon>Mycena</taxon>
    </lineage>
</organism>
<evidence type="ECO:0000313" key="2">
    <source>
        <dbReference type="EMBL" id="KAJ7785133.1"/>
    </source>
</evidence>
<protein>
    <submittedName>
        <fullName evidence="2">Uncharacterized protein</fullName>
    </submittedName>
</protein>
<evidence type="ECO:0000256" key="1">
    <source>
        <dbReference type="SAM" id="MobiDB-lite"/>
    </source>
</evidence>
<accession>A0AAD7P2K5</accession>
<evidence type="ECO:0000313" key="3">
    <source>
        <dbReference type="Proteomes" id="UP001215280"/>
    </source>
</evidence>
<name>A0AAD7P2K5_9AGAR</name>
<comment type="caution">
    <text evidence="2">The sequence shown here is derived from an EMBL/GenBank/DDBJ whole genome shotgun (WGS) entry which is preliminary data.</text>
</comment>
<proteinExistence type="predicted"/>
<gene>
    <name evidence="2" type="ORF">DFH07DRAFT_763743</name>
</gene>
<feature type="region of interest" description="Disordered" evidence="1">
    <location>
        <begin position="137"/>
        <end position="158"/>
    </location>
</feature>
<dbReference type="EMBL" id="JARJLG010000001">
    <property type="protein sequence ID" value="KAJ7785133.1"/>
    <property type="molecule type" value="Genomic_DNA"/>
</dbReference>